<gene>
    <name evidence="2" type="ORF">CFL01nite_16590</name>
    <name evidence="1" type="ORF">CFLV_03495</name>
</gene>
<dbReference type="KEGG" id="cfc:CFLV_03495"/>
<dbReference type="EMBL" id="BJNB01000025">
    <property type="protein sequence ID" value="GEB98164.1"/>
    <property type="molecule type" value="Genomic_DNA"/>
</dbReference>
<reference evidence="1 3" key="1">
    <citation type="submission" date="2014-08" db="EMBL/GenBank/DDBJ databases">
        <title>Complete genome sequence of Corynebacterium flavescens OJ8(T)(=DSM 20296(T)), isolated from cheese.</title>
        <authorList>
            <person name="Ruckert C."/>
            <person name="Albersmeier A."/>
            <person name="Winkler A."/>
            <person name="Kalinowski J."/>
        </authorList>
    </citation>
    <scope>NUCLEOTIDE SEQUENCE [LARGE SCALE GENOMIC DNA]</scope>
    <source>
        <strain evidence="1 3">OJ8</strain>
    </source>
</reference>
<evidence type="ECO:0000313" key="4">
    <source>
        <dbReference type="Proteomes" id="UP000315353"/>
    </source>
</evidence>
<dbReference type="Proteomes" id="UP000315353">
    <property type="component" value="Unassembled WGS sequence"/>
</dbReference>
<evidence type="ECO:0000313" key="3">
    <source>
        <dbReference type="Proteomes" id="UP000185479"/>
    </source>
</evidence>
<sequence length="171" mass="18603">MAKERVYVPATFAMLRELAETGSVAARSGWGFMLTPALREFYTDGDEEEIAYSAFLEASMASLRLLAIGDEADFPHRRVVISVDIDQGAIKPQPEMGEPVVKLDPAVFSTEDVAAIHVDIEESEAATSKAIEVIDTADLGDEDAELAVGDALDNFMAFYDPSELPFLVELL</sequence>
<dbReference type="OrthoDB" id="3214389at2"/>
<dbReference type="STRING" id="28028.CFLV_03495"/>
<proteinExistence type="predicted"/>
<dbReference type="AlphaFoldDB" id="A0A1L7CKK4"/>
<protein>
    <submittedName>
        <fullName evidence="1">Uncharacterized protein</fullName>
    </submittedName>
</protein>
<evidence type="ECO:0000313" key="1">
    <source>
        <dbReference type="EMBL" id="APT86345.1"/>
    </source>
</evidence>
<evidence type="ECO:0000313" key="2">
    <source>
        <dbReference type="EMBL" id="GEB98164.1"/>
    </source>
</evidence>
<dbReference type="InterPro" id="IPR054206">
    <property type="entry name" value="DUF6912"/>
</dbReference>
<name>A0A1L7CKK4_CORFL</name>
<dbReference type="Pfam" id="PF21853">
    <property type="entry name" value="DUF6912"/>
    <property type="match status" value="1"/>
</dbReference>
<dbReference type="Proteomes" id="UP000185479">
    <property type="component" value="Chromosome"/>
</dbReference>
<dbReference type="EMBL" id="CP009246">
    <property type="protein sequence ID" value="APT86345.1"/>
    <property type="molecule type" value="Genomic_DNA"/>
</dbReference>
<reference evidence="2 4" key="2">
    <citation type="submission" date="2019-06" db="EMBL/GenBank/DDBJ databases">
        <title>Whole genome shotgun sequence of Corynebacterium flavescens NBRC 14136.</title>
        <authorList>
            <person name="Hosoyama A."/>
            <person name="Uohara A."/>
            <person name="Ohji S."/>
            <person name="Ichikawa N."/>
        </authorList>
    </citation>
    <scope>NUCLEOTIDE SEQUENCE [LARGE SCALE GENOMIC DNA]</scope>
    <source>
        <strain evidence="2 4">NBRC 14136</strain>
    </source>
</reference>
<accession>A0A1L7CKK4</accession>
<keyword evidence="3" id="KW-1185">Reference proteome</keyword>
<dbReference type="RefSeq" id="WP_075729341.1">
    <property type="nucleotide sequence ID" value="NZ_BJNB01000025.1"/>
</dbReference>
<dbReference type="GeneID" id="82879784"/>
<organism evidence="1 3">
    <name type="scientific">Corynebacterium flavescens</name>
    <dbReference type="NCBI Taxonomy" id="28028"/>
    <lineage>
        <taxon>Bacteria</taxon>
        <taxon>Bacillati</taxon>
        <taxon>Actinomycetota</taxon>
        <taxon>Actinomycetes</taxon>
        <taxon>Mycobacteriales</taxon>
        <taxon>Corynebacteriaceae</taxon>
        <taxon>Corynebacterium</taxon>
    </lineage>
</organism>